<dbReference type="Gene3D" id="2.10.60.10">
    <property type="entry name" value="CD59"/>
    <property type="match status" value="2"/>
</dbReference>
<name>A0AAU9XMI6_9CNID</name>
<dbReference type="AlphaFoldDB" id="A0AAU9XMI6"/>
<comment type="subcellular location">
    <subcellularLocation>
        <location evidence="3">Membrane</location>
        <topology evidence="3">Single-pass type I membrane protein</topology>
    </subcellularLocation>
</comment>
<evidence type="ECO:0000256" key="9">
    <source>
        <dbReference type="ARBA" id="ARBA00022723"/>
    </source>
</evidence>
<evidence type="ECO:0000313" key="22">
    <source>
        <dbReference type="EMBL" id="CAH3153005.1"/>
    </source>
</evidence>
<evidence type="ECO:0000256" key="2">
    <source>
        <dbReference type="ARBA" id="ARBA00001946"/>
    </source>
</evidence>
<evidence type="ECO:0000313" key="23">
    <source>
        <dbReference type="Proteomes" id="UP001159428"/>
    </source>
</evidence>
<evidence type="ECO:0000256" key="17">
    <source>
        <dbReference type="ARBA" id="ARBA00023170"/>
    </source>
</evidence>
<feature type="chain" id="PRO_5043796177" description="receptor protein serine/threonine kinase" evidence="20">
    <location>
        <begin position="24"/>
        <end position="629"/>
    </location>
</feature>
<dbReference type="SUPFAM" id="SSF56112">
    <property type="entry name" value="Protein kinase-like (PK-like)"/>
    <property type="match status" value="1"/>
</dbReference>
<evidence type="ECO:0000256" key="20">
    <source>
        <dbReference type="SAM" id="SignalP"/>
    </source>
</evidence>
<dbReference type="FunFam" id="1.10.510.10:FF:000304">
    <property type="entry name" value="Receptor protein serine/threonine kinase"/>
    <property type="match status" value="1"/>
</dbReference>
<dbReference type="SUPFAM" id="SSF57302">
    <property type="entry name" value="Snake toxin-like"/>
    <property type="match status" value="1"/>
</dbReference>
<keyword evidence="13 18" id="KW-0067">ATP-binding</keyword>
<dbReference type="InterPro" id="IPR000472">
    <property type="entry name" value="Activin_recp"/>
</dbReference>
<dbReference type="InterPro" id="IPR017441">
    <property type="entry name" value="Protein_kinase_ATP_BS"/>
</dbReference>
<dbReference type="EC" id="2.7.11.30" evidence="5"/>
<evidence type="ECO:0000256" key="4">
    <source>
        <dbReference type="ARBA" id="ARBA00009605"/>
    </source>
</evidence>
<evidence type="ECO:0000256" key="3">
    <source>
        <dbReference type="ARBA" id="ARBA00004479"/>
    </source>
</evidence>
<keyword evidence="7" id="KW-0808">Transferase</keyword>
<keyword evidence="17" id="KW-0675">Receptor</keyword>
<evidence type="ECO:0000256" key="18">
    <source>
        <dbReference type="PROSITE-ProRule" id="PRU10141"/>
    </source>
</evidence>
<keyword evidence="14" id="KW-0460">Magnesium</keyword>
<dbReference type="GO" id="GO:0071363">
    <property type="term" value="P:cellular response to growth factor stimulus"/>
    <property type="evidence" value="ECO:0007669"/>
    <property type="project" value="TreeGrafter"/>
</dbReference>
<comment type="cofactor">
    <cofactor evidence="2">
        <name>Mg(2+)</name>
        <dbReference type="ChEBI" id="CHEBI:18420"/>
    </cofactor>
</comment>
<dbReference type="CDD" id="cd23535">
    <property type="entry name" value="TFP_LU_ECD_ALK2"/>
    <property type="match status" value="1"/>
</dbReference>
<sequence>MFTSQAFFLFVSVFLQVAKYSSGEANLTQTPSTPHQGIECECSGCEKSHCKAGFGCFSSVKPDKQNQGYVVKRGCIENQSHSMIICDQTNLPTVCCRENMCNRNVTPSVSPGWLAQKNVTISSTPYHQLVECKCSECKDSDGRCYAELGCFSVLKQDENDNYVVSKGCFENALHRKINCENPVTPAVCCEENMCNWNVTPTFPTKKSTASTLARFGKDERTNFILLSIFAPIAALVVGIVLVCVVYQLLQKRHLKSGRYPNLRYARHSAAPHEDGSCNGRECGKCNGSGASKFAQRTAAQDVDLIQVIGEGKYGKIWRGIWHGDDVVAKLYLPSEEKFFKNEVDVNNKIGNHENILRVQHCHTAFTWNKATYRCIVMEFHENGSLYDFLSCRTVNTQEMCSLALSAARGLNHLHGEIYGRKEKYSIAHCDLKSKNIMVKSNLTCTIGGLGLGVVHDRSQDKIITENKRRGTPRYMSPELLDGGVFKSFESYKRADVYSLGLILWEITRRTFTEGIRPEQYELPFYDMVPSNPTYDDMKKVVSEQQKRPLVPNKWTENSALEVMGKLMKDCWKQNASARLPSLRVKKTLSKLMEMLKPAPINTSLSESEDSSALQDVNIHIPETLEIIKV</sequence>
<evidence type="ECO:0000256" key="8">
    <source>
        <dbReference type="ARBA" id="ARBA00022692"/>
    </source>
</evidence>
<dbReference type="GO" id="GO:0004675">
    <property type="term" value="F:transmembrane receptor protein serine/threonine kinase activity"/>
    <property type="evidence" value="ECO:0007669"/>
    <property type="project" value="UniProtKB-EC"/>
</dbReference>
<dbReference type="InterPro" id="IPR000719">
    <property type="entry name" value="Prot_kinase_dom"/>
</dbReference>
<evidence type="ECO:0000256" key="12">
    <source>
        <dbReference type="ARBA" id="ARBA00022777"/>
    </source>
</evidence>
<dbReference type="Pfam" id="PF01064">
    <property type="entry name" value="Activin_recp"/>
    <property type="match status" value="1"/>
</dbReference>
<keyword evidence="6" id="KW-0723">Serine/threonine-protein kinase</keyword>
<evidence type="ECO:0000256" key="19">
    <source>
        <dbReference type="SAM" id="Phobius"/>
    </source>
</evidence>
<dbReference type="Gene3D" id="3.30.200.20">
    <property type="entry name" value="Phosphorylase Kinase, domain 1"/>
    <property type="match status" value="1"/>
</dbReference>
<comment type="cofactor">
    <cofactor evidence="1">
        <name>Mn(2+)</name>
        <dbReference type="ChEBI" id="CHEBI:29035"/>
    </cofactor>
</comment>
<dbReference type="EMBL" id="CALNXJ010000052">
    <property type="protein sequence ID" value="CAH3153005.1"/>
    <property type="molecule type" value="Genomic_DNA"/>
</dbReference>
<proteinExistence type="inferred from homology"/>
<keyword evidence="16 19" id="KW-0472">Membrane</keyword>
<dbReference type="PROSITE" id="PS00108">
    <property type="entry name" value="PROTEIN_KINASE_ST"/>
    <property type="match status" value="1"/>
</dbReference>
<keyword evidence="9" id="KW-0479">Metal-binding</keyword>
<dbReference type="Pfam" id="PF07714">
    <property type="entry name" value="PK_Tyr_Ser-Thr"/>
    <property type="match status" value="1"/>
</dbReference>
<evidence type="ECO:0000256" key="16">
    <source>
        <dbReference type="ARBA" id="ARBA00023136"/>
    </source>
</evidence>
<dbReference type="PROSITE" id="PS00107">
    <property type="entry name" value="PROTEIN_KINASE_ATP"/>
    <property type="match status" value="1"/>
</dbReference>
<keyword evidence="23" id="KW-1185">Reference proteome</keyword>
<evidence type="ECO:0000256" key="1">
    <source>
        <dbReference type="ARBA" id="ARBA00001936"/>
    </source>
</evidence>
<keyword evidence="12" id="KW-0418">Kinase</keyword>
<dbReference type="PROSITE" id="PS50011">
    <property type="entry name" value="PROTEIN_KINASE_DOM"/>
    <property type="match status" value="1"/>
</dbReference>
<evidence type="ECO:0000256" key="10">
    <source>
        <dbReference type="ARBA" id="ARBA00022729"/>
    </source>
</evidence>
<comment type="caution">
    <text evidence="22">The sequence shown here is derived from an EMBL/GenBank/DDBJ whole genome shotgun (WGS) entry which is preliminary data.</text>
</comment>
<evidence type="ECO:0000256" key="15">
    <source>
        <dbReference type="ARBA" id="ARBA00022989"/>
    </source>
</evidence>
<dbReference type="PANTHER" id="PTHR23255">
    <property type="entry name" value="TRANSFORMING GROWTH FACTOR-BETA RECEPTOR TYPE I AND II"/>
    <property type="match status" value="1"/>
</dbReference>
<feature type="binding site" evidence="18">
    <location>
        <position position="329"/>
    </location>
    <ligand>
        <name>ATP</name>
        <dbReference type="ChEBI" id="CHEBI:30616"/>
    </ligand>
</feature>
<comment type="similarity">
    <text evidence="4">Belongs to the protein kinase superfamily. TKL Ser/Thr protein kinase family. TGFB receptor subfamily.</text>
</comment>
<dbReference type="PANTHER" id="PTHR23255:SF71">
    <property type="entry name" value="RECEPTOR PROTEIN SERINE_THREONINE KINASE"/>
    <property type="match status" value="1"/>
</dbReference>
<evidence type="ECO:0000256" key="7">
    <source>
        <dbReference type="ARBA" id="ARBA00022679"/>
    </source>
</evidence>
<evidence type="ECO:0000256" key="5">
    <source>
        <dbReference type="ARBA" id="ARBA00012401"/>
    </source>
</evidence>
<keyword evidence="10 20" id="KW-0732">Signal</keyword>
<dbReference type="GO" id="GO:0043235">
    <property type="term" value="C:receptor complex"/>
    <property type="evidence" value="ECO:0007669"/>
    <property type="project" value="TreeGrafter"/>
</dbReference>
<dbReference type="InterPro" id="IPR001245">
    <property type="entry name" value="Ser-Thr/Tyr_kinase_cat_dom"/>
</dbReference>
<dbReference type="SMART" id="SM00220">
    <property type="entry name" value="S_TKc"/>
    <property type="match status" value="1"/>
</dbReference>
<reference evidence="22 23" key="1">
    <citation type="submission" date="2022-05" db="EMBL/GenBank/DDBJ databases">
        <authorList>
            <consortium name="Genoscope - CEA"/>
            <person name="William W."/>
        </authorList>
    </citation>
    <scope>NUCLEOTIDE SEQUENCE [LARGE SCALE GENOMIC DNA]</scope>
</reference>
<dbReference type="InterPro" id="IPR045860">
    <property type="entry name" value="Snake_toxin-like_sf"/>
</dbReference>
<dbReference type="InterPro" id="IPR011009">
    <property type="entry name" value="Kinase-like_dom_sf"/>
</dbReference>
<protein>
    <recommendedName>
        <fullName evidence="5">receptor protein serine/threonine kinase</fullName>
        <ecNumber evidence="5">2.7.11.30</ecNumber>
    </recommendedName>
</protein>
<dbReference type="GO" id="GO:0005886">
    <property type="term" value="C:plasma membrane"/>
    <property type="evidence" value="ECO:0007669"/>
    <property type="project" value="TreeGrafter"/>
</dbReference>
<organism evidence="22 23">
    <name type="scientific">Pocillopora meandrina</name>
    <dbReference type="NCBI Taxonomy" id="46732"/>
    <lineage>
        <taxon>Eukaryota</taxon>
        <taxon>Metazoa</taxon>
        <taxon>Cnidaria</taxon>
        <taxon>Anthozoa</taxon>
        <taxon>Hexacorallia</taxon>
        <taxon>Scleractinia</taxon>
        <taxon>Astrocoeniina</taxon>
        <taxon>Pocilloporidae</taxon>
        <taxon>Pocillopora</taxon>
    </lineage>
</organism>
<keyword evidence="11 18" id="KW-0547">Nucleotide-binding</keyword>
<dbReference type="GO" id="GO:0005524">
    <property type="term" value="F:ATP binding"/>
    <property type="evidence" value="ECO:0007669"/>
    <property type="project" value="UniProtKB-UniRule"/>
</dbReference>
<feature type="domain" description="Protein kinase" evidence="21">
    <location>
        <begin position="302"/>
        <end position="595"/>
    </location>
</feature>
<dbReference type="Gene3D" id="1.10.510.10">
    <property type="entry name" value="Transferase(Phosphotransferase) domain 1"/>
    <property type="match status" value="1"/>
</dbReference>
<keyword evidence="15 19" id="KW-1133">Transmembrane helix</keyword>
<evidence type="ECO:0000256" key="11">
    <source>
        <dbReference type="ARBA" id="ARBA00022741"/>
    </source>
</evidence>
<evidence type="ECO:0000259" key="21">
    <source>
        <dbReference type="PROSITE" id="PS50011"/>
    </source>
</evidence>
<feature type="transmembrane region" description="Helical" evidence="19">
    <location>
        <begin position="223"/>
        <end position="249"/>
    </location>
</feature>
<dbReference type="InterPro" id="IPR000333">
    <property type="entry name" value="TGFB_receptor"/>
</dbReference>
<evidence type="ECO:0000256" key="6">
    <source>
        <dbReference type="ARBA" id="ARBA00022527"/>
    </source>
</evidence>
<feature type="signal peptide" evidence="20">
    <location>
        <begin position="1"/>
        <end position="23"/>
    </location>
</feature>
<gene>
    <name evidence="22" type="ORF">PMEA_00026913</name>
</gene>
<evidence type="ECO:0000256" key="14">
    <source>
        <dbReference type="ARBA" id="ARBA00022842"/>
    </source>
</evidence>
<dbReference type="Proteomes" id="UP001159428">
    <property type="component" value="Unassembled WGS sequence"/>
</dbReference>
<evidence type="ECO:0000256" key="13">
    <source>
        <dbReference type="ARBA" id="ARBA00022840"/>
    </source>
</evidence>
<keyword evidence="8 19" id="KW-0812">Transmembrane</keyword>
<dbReference type="InterPro" id="IPR008271">
    <property type="entry name" value="Ser/Thr_kinase_AS"/>
</dbReference>
<accession>A0AAU9XMI6</accession>